<gene>
    <name evidence="2" type="ORF">E2C01_073051</name>
</gene>
<name>A0A5B7ID18_PORTR</name>
<comment type="caution">
    <text evidence="2">The sequence shown here is derived from an EMBL/GenBank/DDBJ whole genome shotgun (WGS) entry which is preliminary data.</text>
</comment>
<feature type="region of interest" description="Disordered" evidence="1">
    <location>
        <begin position="1"/>
        <end position="26"/>
    </location>
</feature>
<keyword evidence="3" id="KW-1185">Reference proteome</keyword>
<sequence>MTNQGHCRQHISAETPQPPSPRLPATTGTLYLNSFSPYNKLAPAAILVPGNYLSLLPPQPSSLALSPADPSLISLHAIIPPAALAILRQPQPTLPLPHLLPAALMPPNCP</sequence>
<dbReference type="EMBL" id="VSRR010048752">
    <property type="protein sequence ID" value="MPC78564.1"/>
    <property type="molecule type" value="Genomic_DNA"/>
</dbReference>
<reference evidence="2 3" key="1">
    <citation type="submission" date="2019-05" db="EMBL/GenBank/DDBJ databases">
        <title>Another draft genome of Portunus trituberculatus and its Hox gene families provides insights of decapod evolution.</title>
        <authorList>
            <person name="Jeong J.-H."/>
            <person name="Song I."/>
            <person name="Kim S."/>
            <person name="Choi T."/>
            <person name="Kim D."/>
            <person name="Ryu S."/>
            <person name="Kim W."/>
        </authorList>
    </citation>
    <scope>NUCLEOTIDE SEQUENCE [LARGE SCALE GENOMIC DNA]</scope>
    <source>
        <tissue evidence="2">Muscle</tissue>
    </source>
</reference>
<evidence type="ECO:0000313" key="2">
    <source>
        <dbReference type="EMBL" id="MPC78564.1"/>
    </source>
</evidence>
<protein>
    <submittedName>
        <fullName evidence="2">Uncharacterized protein</fullName>
    </submittedName>
</protein>
<dbReference type="Proteomes" id="UP000324222">
    <property type="component" value="Unassembled WGS sequence"/>
</dbReference>
<evidence type="ECO:0000313" key="3">
    <source>
        <dbReference type="Proteomes" id="UP000324222"/>
    </source>
</evidence>
<organism evidence="2 3">
    <name type="scientific">Portunus trituberculatus</name>
    <name type="common">Swimming crab</name>
    <name type="synonym">Neptunus trituberculatus</name>
    <dbReference type="NCBI Taxonomy" id="210409"/>
    <lineage>
        <taxon>Eukaryota</taxon>
        <taxon>Metazoa</taxon>
        <taxon>Ecdysozoa</taxon>
        <taxon>Arthropoda</taxon>
        <taxon>Crustacea</taxon>
        <taxon>Multicrustacea</taxon>
        <taxon>Malacostraca</taxon>
        <taxon>Eumalacostraca</taxon>
        <taxon>Eucarida</taxon>
        <taxon>Decapoda</taxon>
        <taxon>Pleocyemata</taxon>
        <taxon>Brachyura</taxon>
        <taxon>Eubrachyura</taxon>
        <taxon>Portunoidea</taxon>
        <taxon>Portunidae</taxon>
        <taxon>Portuninae</taxon>
        <taxon>Portunus</taxon>
    </lineage>
</organism>
<dbReference type="AlphaFoldDB" id="A0A5B7ID18"/>
<accession>A0A5B7ID18</accession>
<proteinExistence type="predicted"/>
<evidence type="ECO:0000256" key="1">
    <source>
        <dbReference type="SAM" id="MobiDB-lite"/>
    </source>
</evidence>